<dbReference type="HOGENOM" id="CLU_3116710_0_0_3"/>
<name>B4VWP3_9CYAN</name>
<proteinExistence type="predicted"/>
<gene>
    <name evidence="1" type="ORF">MC7420_6853</name>
</gene>
<sequence>MSIKANTSSGYLASILLKPSIFEQADFLFSIQPKTMISSHPTDWLNQGYL</sequence>
<organism evidence="1 2">
    <name type="scientific">Coleofasciculus chthonoplastes PCC 7420</name>
    <dbReference type="NCBI Taxonomy" id="118168"/>
    <lineage>
        <taxon>Bacteria</taxon>
        <taxon>Bacillati</taxon>
        <taxon>Cyanobacteriota</taxon>
        <taxon>Cyanophyceae</taxon>
        <taxon>Coleofasciculales</taxon>
        <taxon>Coleofasciculaceae</taxon>
        <taxon>Coleofasciculus</taxon>
    </lineage>
</organism>
<evidence type="ECO:0000313" key="1">
    <source>
        <dbReference type="EMBL" id="EDX73805.1"/>
    </source>
</evidence>
<accession>B4VWP3</accession>
<dbReference type="Proteomes" id="UP000003835">
    <property type="component" value="Unassembled WGS sequence"/>
</dbReference>
<reference evidence="1 2" key="1">
    <citation type="submission" date="2008-07" db="EMBL/GenBank/DDBJ databases">
        <authorList>
            <person name="Tandeau de Marsac N."/>
            <person name="Ferriera S."/>
            <person name="Johnson J."/>
            <person name="Kravitz S."/>
            <person name="Beeson K."/>
            <person name="Sutton G."/>
            <person name="Rogers Y.-H."/>
            <person name="Friedman R."/>
            <person name="Frazier M."/>
            <person name="Venter J.C."/>
        </authorList>
    </citation>
    <scope>NUCLEOTIDE SEQUENCE [LARGE SCALE GENOMIC DNA]</scope>
    <source>
        <strain evidence="1 2">PCC 7420</strain>
    </source>
</reference>
<dbReference type="EMBL" id="DS989856">
    <property type="protein sequence ID" value="EDX73805.1"/>
    <property type="molecule type" value="Genomic_DNA"/>
</dbReference>
<dbReference type="AlphaFoldDB" id="B4VWP3"/>
<keyword evidence="2" id="KW-1185">Reference proteome</keyword>
<protein>
    <submittedName>
        <fullName evidence="1">Uncharacterized protein</fullName>
    </submittedName>
</protein>
<evidence type="ECO:0000313" key="2">
    <source>
        <dbReference type="Proteomes" id="UP000003835"/>
    </source>
</evidence>